<comment type="subcellular location">
    <subcellularLocation>
        <location evidence="1">Membrane</location>
        <topology evidence="1">Multi-pass membrane protein</topology>
    </subcellularLocation>
</comment>
<evidence type="ECO:0000256" key="4">
    <source>
        <dbReference type="ARBA" id="ARBA00022989"/>
    </source>
</evidence>
<dbReference type="EMBL" id="CP109968">
    <property type="protein sequence ID" value="UYZ08459.1"/>
    <property type="molecule type" value="Genomic_DNA"/>
</dbReference>
<dbReference type="PANTHER" id="PTHR32322:SF2">
    <property type="entry name" value="EAMA DOMAIN-CONTAINING PROTEIN"/>
    <property type="match status" value="1"/>
</dbReference>
<evidence type="ECO:0000256" key="1">
    <source>
        <dbReference type="ARBA" id="ARBA00004141"/>
    </source>
</evidence>
<evidence type="ECO:0000313" key="6">
    <source>
        <dbReference type="EMBL" id="UYZ08459.1"/>
    </source>
</evidence>
<reference evidence="6" key="1">
    <citation type="submission" date="2022-10" db="EMBL/GenBank/DDBJ databases">
        <title>Complete genome sequence of Agrobacterium salinitolerans CFBP5507.</title>
        <authorList>
            <person name="Tchabashvili S."/>
            <person name="Yen H.-C."/>
            <person name="Haryono M."/>
            <person name="Lin Y.-C."/>
            <person name="Lai E.-M."/>
            <person name="Kuo C.-H."/>
        </authorList>
    </citation>
    <scope>NUCLEOTIDE SEQUENCE</scope>
    <source>
        <strain evidence="6">CFBP5507</strain>
    </source>
</reference>
<dbReference type="InterPro" id="IPR037185">
    <property type="entry name" value="EmrE-like"/>
</dbReference>
<dbReference type="AlphaFoldDB" id="A0A4Z1RCR2"/>
<dbReference type="PANTHER" id="PTHR32322">
    <property type="entry name" value="INNER MEMBRANE TRANSPORTER"/>
    <property type="match status" value="1"/>
</dbReference>
<keyword evidence="4" id="KW-1133">Transmembrane helix</keyword>
<dbReference type="KEGG" id="asal:CFBP5507_05510"/>
<protein>
    <submittedName>
        <fullName evidence="6">DMT family transporter</fullName>
    </submittedName>
</protein>
<name>A0A4Z1RCR2_9HYPH</name>
<accession>A0A4Z1RCR2</accession>
<dbReference type="Proteomes" id="UP000298735">
    <property type="component" value="Chromosome Circular"/>
</dbReference>
<evidence type="ECO:0000256" key="2">
    <source>
        <dbReference type="ARBA" id="ARBA00007362"/>
    </source>
</evidence>
<evidence type="ECO:0000256" key="5">
    <source>
        <dbReference type="ARBA" id="ARBA00023136"/>
    </source>
</evidence>
<dbReference type="InterPro" id="IPR000620">
    <property type="entry name" value="EamA_dom"/>
</dbReference>
<dbReference type="InterPro" id="IPR050638">
    <property type="entry name" value="AA-Vitamin_Transporters"/>
</dbReference>
<evidence type="ECO:0000313" key="7">
    <source>
        <dbReference type="Proteomes" id="UP000298735"/>
    </source>
</evidence>
<dbReference type="GO" id="GO:0016020">
    <property type="term" value="C:membrane"/>
    <property type="evidence" value="ECO:0007669"/>
    <property type="project" value="UniProtKB-SubCell"/>
</dbReference>
<organism evidence="6 7">
    <name type="scientific">Agrobacterium salinitolerans</name>
    <dbReference type="NCBI Taxonomy" id="1183413"/>
    <lineage>
        <taxon>Bacteria</taxon>
        <taxon>Pseudomonadati</taxon>
        <taxon>Pseudomonadota</taxon>
        <taxon>Alphaproteobacteria</taxon>
        <taxon>Hyphomicrobiales</taxon>
        <taxon>Rhizobiaceae</taxon>
        <taxon>Rhizobium/Agrobacterium group</taxon>
        <taxon>Agrobacterium</taxon>
    </lineage>
</organism>
<proteinExistence type="inferred from homology"/>
<gene>
    <name evidence="6" type="ORF">CFBP5507_05510</name>
</gene>
<dbReference type="OrthoDB" id="7216522at2"/>
<comment type="similarity">
    <text evidence="2">Belongs to the EamA transporter family.</text>
</comment>
<dbReference type="SUPFAM" id="SSF103481">
    <property type="entry name" value="Multidrug resistance efflux transporter EmrE"/>
    <property type="match status" value="2"/>
</dbReference>
<keyword evidence="3" id="KW-0812">Transmembrane</keyword>
<dbReference type="Pfam" id="PF00892">
    <property type="entry name" value="EamA"/>
    <property type="match status" value="2"/>
</dbReference>
<evidence type="ECO:0000256" key="3">
    <source>
        <dbReference type="ARBA" id="ARBA00022692"/>
    </source>
</evidence>
<dbReference type="RefSeq" id="WP_137410262.1">
    <property type="nucleotide sequence ID" value="NZ_CP074393.1"/>
</dbReference>
<sequence length="309" mass="33286">MNRTGLGVFYGMLAGALWGGIFLAPKLVPDFSALQLSTARYLTYGLISLIIIGPRLKRVSAHFGTREWIALGWLSMIGNIAYYVFISTAVKLSGVAFTSIIIGFLPVAVTIIGSRDHGAVSLKRLWPSLVFGAIGIVGISWQSLTENDAGLDMSRIIGLACALGALASWTAFAVGNARWLSRLHDVSADDWNMMTGVVTGALALVLAVPAFVFGEKTHSSEDWLHFAAIAAGLAFTASILGNALWNRMSRLLPLTMVGQMILFETLFALLYGFVWEGRGPTLVEVVAICSVVLSVILCMRAHRPEKILV</sequence>
<keyword evidence="5" id="KW-0472">Membrane</keyword>